<evidence type="ECO:0000313" key="1">
    <source>
        <dbReference type="EMBL" id="VFQ77716.1"/>
    </source>
</evidence>
<keyword evidence="2" id="KW-1185">Reference proteome</keyword>
<organism evidence="1 2">
    <name type="scientific">Cuscuta campestris</name>
    <dbReference type="NCBI Taxonomy" id="132261"/>
    <lineage>
        <taxon>Eukaryota</taxon>
        <taxon>Viridiplantae</taxon>
        <taxon>Streptophyta</taxon>
        <taxon>Embryophyta</taxon>
        <taxon>Tracheophyta</taxon>
        <taxon>Spermatophyta</taxon>
        <taxon>Magnoliopsida</taxon>
        <taxon>eudicotyledons</taxon>
        <taxon>Gunneridae</taxon>
        <taxon>Pentapetalae</taxon>
        <taxon>asterids</taxon>
        <taxon>lamiids</taxon>
        <taxon>Solanales</taxon>
        <taxon>Convolvulaceae</taxon>
        <taxon>Cuscuteae</taxon>
        <taxon>Cuscuta</taxon>
        <taxon>Cuscuta subgen. Grammica</taxon>
        <taxon>Cuscuta sect. Cleistogrammica</taxon>
    </lineage>
</organism>
<protein>
    <submittedName>
        <fullName evidence="1">Uncharacterized protein</fullName>
    </submittedName>
</protein>
<accession>A0A484LP38</accession>
<evidence type="ECO:0000313" key="2">
    <source>
        <dbReference type="Proteomes" id="UP000595140"/>
    </source>
</evidence>
<dbReference type="EMBL" id="OOIL02001690">
    <property type="protein sequence ID" value="VFQ77716.1"/>
    <property type="molecule type" value="Genomic_DNA"/>
</dbReference>
<dbReference type="Proteomes" id="UP000595140">
    <property type="component" value="Unassembled WGS sequence"/>
</dbReference>
<gene>
    <name evidence="1" type="ORF">CCAM_LOCUS19492</name>
</gene>
<name>A0A484LP38_9ASTE</name>
<dbReference type="AlphaFoldDB" id="A0A484LP38"/>
<reference evidence="1 2" key="1">
    <citation type="submission" date="2018-04" db="EMBL/GenBank/DDBJ databases">
        <authorList>
            <person name="Vogel A."/>
        </authorList>
    </citation>
    <scope>NUCLEOTIDE SEQUENCE [LARGE SCALE GENOMIC DNA]</scope>
</reference>
<sequence>MDRALLAPTLEVVEMINDFVLFLIPGDEKEYLSSDSSCQADADIGIDGDWGMTGNCLAIVVAIIAI</sequence>
<proteinExistence type="predicted"/>
<dbReference type="OrthoDB" id="1726813at2759"/>